<protein>
    <submittedName>
        <fullName evidence="1">Os08g0193100 protein</fullName>
    </submittedName>
</protein>
<reference evidence="2" key="1">
    <citation type="journal article" date="2005" name="Nature">
        <title>The map-based sequence of the rice genome.</title>
        <authorList>
            <consortium name="International rice genome sequencing project (IRGSP)"/>
            <person name="Matsumoto T."/>
            <person name="Wu J."/>
            <person name="Kanamori H."/>
            <person name="Katayose Y."/>
            <person name="Fujisawa M."/>
            <person name="Namiki N."/>
            <person name="Mizuno H."/>
            <person name="Yamamoto K."/>
            <person name="Antonio B.A."/>
            <person name="Baba T."/>
            <person name="Sakata K."/>
            <person name="Nagamura Y."/>
            <person name="Aoki H."/>
            <person name="Arikawa K."/>
            <person name="Arita K."/>
            <person name="Bito T."/>
            <person name="Chiden Y."/>
            <person name="Fujitsuka N."/>
            <person name="Fukunaka R."/>
            <person name="Hamada M."/>
            <person name="Harada C."/>
            <person name="Hayashi A."/>
            <person name="Hijishita S."/>
            <person name="Honda M."/>
            <person name="Hosokawa S."/>
            <person name="Ichikawa Y."/>
            <person name="Idonuma A."/>
            <person name="Iijima M."/>
            <person name="Ikeda M."/>
            <person name="Ikeno M."/>
            <person name="Ito K."/>
            <person name="Ito S."/>
            <person name="Ito T."/>
            <person name="Ito Y."/>
            <person name="Ito Y."/>
            <person name="Iwabuchi A."/>
            <person name="Kamiya K."/>
            <person name="Karasawa W."/>
            <person name="Kurita K."/>
            <person name="Katagiri S."/>
            <person name="Kikuta A."/>
            <person name="Kobayashi H."/>
            <person name="Kobayashi N."/>
            <person name="Machita K."/>
            <person name="Maehara T."/>
            <person name="Masukawa M."/>
            <person name="Mizubayashi T."/>
            <person name="Mukai Y."/>
            <person name="Nagasaki H."/>
            <person name="Nagata Y."/>
            <person name="Naito S."/>
            <person name="Nakashima M."/>
            <person name="Nakama Y."/>
            <person name="Nakamichi Y."/>
            <person name="Nakamura M."/>
            <person name="Meguro A."/>
            <person name="Negishi M."/>
            <person name="Ohta I."/>
            <person name="Ohta T."/>
            <person name="Okamoto M."/>
            <person name="Ono N."/>
            <person name="Saji S."/>
            <person name="Sakaguchi M."/>
            <person name="Sakai K."/>
            <person name="Shibata M."/>
            <person name="Shimokawa T."/>
            <person name="Song J."/>
            <person name="Takazaki Y."/>
            <person name="Terasawa K."/>
            <person name="Tsugane M."/>
            <person name="Tsuji K."/>
            <person name="Ueda S."/>
            <person name="Waki K."/>
            <person name="Yamagata H."/>
            <person name="Yamamoto M."/>
            <person name="Yamamoto S."/>
            <person name="Yamane H."/>
            <person name="Yoshiki S."/>
            <person name="Yoshihara R."/>
            <person name="Yukawa K."/>
            <person name="Zhong H."/>
            <person name="Yano M."/>
            <person name="Yuan Q."/>
            <person name="Ouyang S."/>
            <person name="Liu J."/>
            <person name="Jones K.M."/>
            <person name="Gansberger K."/>
            <person name="Moffat K."/>
            <person name="Hill J."/>
            <person name="Bera J."/>
            <person name="Fadrosh D."/>
            <person name="Jin S."/>
            <person name="Johri S."/>
            <person name="Kim M."/>
            <person name="Overton L."/>
            <person name="Reardon M."/>
            <person name="Tsitrin T."/>
            <person name="Vuong H."/>
            <person name="Weaver B."/>
            <person name="Ciecko A."/>
            <person name="Tallon L."/>
            <person name="Jackson J."/>
            <person name="Pai G."/>
            <person name="Aken S.V."/>
            <person name="Utterback T."/>
            <person name="Reidmuller S."/>
            <person name="Feldblyum T."/>
            <person name="Hsiao J."/>
            <person name="Zismann V."/>
            <person name="Iobst S."/>
            <person name="de Vazeille A.R."/>
            <person name="Buell C.R."/>
            <person name="Ying K."/>
            <person name="Li Y."/>
            <person name="Lu T."/>
            <person name="Huang Y."/>
            <person name="Zhao Q."/>
            <person name="Feng Q."/>
            <person name="Zhang L."/>
            <person name="Zhu J."/>
            <person name="Weng Q."/>
            <person name="Mu J."/>
            <person name="Lu Y."/>
            <person name="Fan D."/>
            <person name="Liu Y."/>
            <person name="Guan J."/>
            <person name="Zhang Y."/>
            <person name="Yu S."/>
            <person name="Liu X."/>
            <person name="Zhang Y."/>
            <person name="Hong G."/>
            <person name="Han B."/>
            <person name="Choisne N."/>
            <person name="Demange N."/>
            <person name="Orjeda G."/>
            <person name="Samain S."/>
            <person name="Cattolico L."/>
            <person name="Pelletier E."/>
            <person name="Couloux A."/>
            <person name="Segurens B."/>
            <person name="Wincker P."/>
            <person name="D'Hont A."/>
            <person name="Scarpelli C."/>
            <person name="Weissenbach J."/>
            <person name="Salanoubat M."/>
            <person name="Quetier F."/>
            <person name="Yu Y."/>
            <person name="Kim H.R."/>
            <person name="Rambo T."/>
            <person name="Currie J."/>
            <person name="Collura K."/>
            <person name="Luo M."/>
            <person name="Yang T."/>
            <person name="Ammiraju J.S.S."/>
            <person name="Engler F."/>
            <person name="Soderlund C."/>
            <person name="Wing R.A."/>
            <person name="Palmer L.E."/>
            <person name="de la Bastide M."/>
            <person name="Spiegel L."/>
            <person name="Nascimento L."/>
            <person name="Zutavern T."/>
            <person name="O'Shaughnessy A."/>
            <person name="Dike S."/>
            <person name="Dedhia N."/>
            <person name="Preston R."/>
            <person name="Balija V."/>
            <person name="McCombie W.R."/>
            <person name="Chow T."/>
            <person name="Chen H."/>
            <person name="Chung M."/>
            <person name="Chen C."/>
            <person name="Shaw J."/>
            <person name="Wu H."/>
            <person name="Hsiao K."/>
            <person name="Chao Y."/>
            <person name="Chu M."/>
            <person name="Cheng C."/>
            <person name="Hour A."/>
            <person name="Lee P."/>
            <person name="Lin S."/>
            <person name="Lin Y."/>
            <person name="Liou J."/>
            <person name="Liu S."/>
            <person name="Hsing Y."/>
            <person name="Raghuvanshi S."/>
            <person name="Mohanty A."/>
            <person name="Bharti A.K."/>
            <person name="Gaur A."/>
            <person name="Gupta V."/>
            <person name="Kumar D."/>
            <person name="Ravi V."/>
            <person name="Vij S."/>
            <person name="Kapur A."/>
            <person name="Khurana P."/>
            <person name="Khurana P."/>
            <person name="Khurana J.P."/>
            <person name="Tyagi A.K."/>
            <person name="Gaikwad K."/>
            <person name="Singh A."/>
            <person name="Dalal V."/>
            <person name="Srivastava S."/>
            <person name="Dixit A."/>
            <person name="Pal A.K."/>
            <person name="Ghazi I.A."/>
            <person name="Yadav M."/>
            <person name="Pandit A."/>
            <person name="Bhargava A."/>
            <person name="Sureshbabu K."/>
            <person name="Batra K."/>
            <person name="Sharma T.R."/>
            <person name="Mohapatra T."/>
            <person name="Singh N.K."/>
            <person name="Messing J."/>
            <person name="Nelson A.B."/>
            <person name="Fuks G."/>
            <person name="Kavchok S."/>
            <person name="Keizer G."/>
            <person name="Linton E."/>
            <person name="Llaca V."/>
            <person name="Song R."/>
            <person name="Tanyolac B."/>
            <person name="Young S."/>
            <person name="Ho-Il K."/>
            <person name="Hahn J.H."/>
            <person name="Sangsakoo G."/>
            <person name="Vanavichit A."/>
            <person name="de Mattos Luiz.A.T."/>
            <person name="Zimmer P.D."/>
            <person name="Malone G."/>
            <person name="Dellagostin O."/>
            <person name="de Oliveira A.C."/>
            <person name="Bevan M."/>
            <person name="Bancroft I."/>
            <person name="Minx P."/>
            <person name="Cordum H."/>
            <person name="Wilson R."/>
            <person name="Cheng Z."/>
            <person name="Jin W."/>
            <person name="Jiang J."/>
            <person name="Leong S.A."/>
            <person name="Iwama H."/>
            <person name="Gojobori T."/>
            <person name="Itoh T."/>
            <person name="Niimura Y."/>
            <person name="Fujii Y."/>
            <person name="Habara T."/>
            <person name="Sakai H."/>
            <person name="Sato Y."/>
            <person name="Wilson G."/>
            <person name="Kumar K."/>
            <person name="McCouch S."/>
            <person name="Juretic N."/>
            <person name="Hoen D."/>
            <person name="Wright S."/>
            <person name="Bruskiewich R."/>
            <person name="Bureau T."/>
            <person name="Miyao A."/>
            <person name="Hirochika H."/>
            <person name="Nishikawa T."/>
            <person name="Kadowaki K."/>
            <person name="Sugiura M."/>
            <person name="Burr B."/>
            <person name="Sasaki T."/>
        </authorList>
    </citation>
    <scope>NUCLEOTIDE SEQUENCE [LARGE SCALE GENOMIC DNA]</scope>
    <source>
        <strain evidence="2">cv. Nipponbare</strain>
    </source>
</reference>
<evidence type="ECO:0000313" key="2">
    <source>
        <dbReference type="Proteomes" id="UP000059680"/>
    </source>
</evidence>
<dbReference type="PaxDb" id="39947-A0A0P0XDI7"/>
<dbReference type="Gene3D" id="1.10.600.10">
    <property type="entry name" value="Farnesyl Diphosphate Synthase"/>
    <property type="match status" value="1"/>
</dbReference>
<dbReference type="Gramene" id="Os08t0193100-01">
    <property type="protein sequence ID" value="Os08t0193100-01"/>
    <property type="gene ID" value="Os08g0193100"/>
</dbReference>
<organism evidence="1 2">
    <name type="scientific">Oryza sativa subsp. japonica</name>
    <name type="common">Rice</name>
    <dbReference type="NCBI Taxonomy" id="39947"/>
    <lineage>
        <taxon>Eukaryota</taxon>
        <taxon>Viridiplantae</taxon>
        <taxon>Streptophyta</taxon>
        <taxon>Embryophyta</taxon>
        <taxon>Tracheophyta</taxon>
        <taxon>Spermatophyta</taxon>
        <taxon>Magnoliopsida</taxon>
        <taxon>Liliopsida</taxon>
        <taxon>Poales</taxon>
        <taxon>Poaceae</taxon>
        <taxon>BOP clade</taxon>
        <taxon>Oryzoideae</taxon>
        <taxon>Oryzeae</taxon>
        <taxon>Oryzinae</taxon>
        <taxon>Oryza</taxon>
        <taxon>Oryza sativa</taxon>
    </lineage>
</organism>
<dbReference type="EMBL" id="AP014964">
    <property type="protein sequence ID" value="BAT04192.1"/>
    <property type="molecule type" value="Genomic_DNA"/>
</dbReference>
<dbReference type="AlphaFoldDB" id="A0A0P0XDI7"/>
<proteinExistence type="predicted"/>
<reference evidence="1 2" key="3">
    <citation type="journal article" date="2013" name="Rice">
        <title>Improvement of the Oryza sativa Nipponbare reference genome using next generation sequence and optical map data.</title>
        <authorList>
            <person name="Kawahara Y."/>
            <person name="de la Bastide M."/>
            <person name="Hamilton J.P."/>
            <person name="Kanamori H."/>
            <person name="McCombie W.R."/>
            <person name="Ouyang S."/>
            <person name="Schwartz D.C."/>
            <person name="Tanaka T."/>
            <person name="Wu J."/>
            <person name="Zhou S."/>
            <person name="Childs K.L."/>
            <person name="Davidson R.M."/>
            <person name="Lin H."/>
            <person name="Quesada-Ocampo L."/>
            <person name="Vaillancourt B."/>
            <person name="Sakai H."/>
            <person name="Lee S.S."/>
            <person name="Kim J."/>
            <person name="Numa H."/>
            <person name="Itoh T."/>
            <person name="Buell C.R."/>
            <person name="Matsumoto T."/>
        </authorList>
    </citation>
    <scope>NUCLEOTIDE SEQUENCE [LARGE SCALE GENOMIC DNA]</scope>
    <source>
        <strain evidence="2">cv. Nipponbare</strain>
    </source>
</reference>
<accession>A0A0P0XDI7</accession>
<evidence type="ECO:0000313" key="1">
    <source>
        <dbReference type="EMBL" id="BAT04192.1"/>
    </source>
</evidence>
<dbReference type="InterPro" id="IPR008949">
    <property type="entry name" value="Isoprenoid_synthase_dom_sf"/>
</dbReference>
<reference evidence="1 2" key="2">
    <citation type="journal article" date="2013" name="Plant Cell Physiol.">
        <title>Rice Annotation Project Database (RAP-DB): an integrative and interactive database for rice genomics.</title>
        <authorList>
            <person name="Sakai H."/>
            <person name="Lee S.S."/>
            <person name="Tanaka T."/>
            <person name="Numa H."/>
            <person name="Kim J."/>
            <person name="Kawahara Y."/>
            <person name="Wakimoto H."/>
            <person name="Yang C.C."/>
            <person name="Iwamoto M."/>
            <person name="Abe T."/>
            <person name="Yamada Y."/>
            <person name="Muto A."/>
            <person name="Inokuchi H."/>
            <person name="Ikemura T."/>
            <person name="Matsumoto T."/>
            <person name="Sasaki T."/>
            <person name="Itoh T."/>
        </authorList>
    </citation>
    <scope>NUCLEOTIDE SEQUENCE [LARGE SCALE GENOMIC DNA]</scope>
    <source>
        <strain evidence="2">cv. Nipponbare</strain>
    </source>
</reference>
<dbReference type="SMR" id="A0A0P0XDI7"/>
<feature type="non-terminal residue" evidence="1">
    <location>
        <position position="1"/>
    </location>
</feature>
<gene>
    <name evidence="1" type="ordered locus">Os08g0193100</name>
    <name evidence="1" type="ORF">OSNPB_080193100</name>
</gene>
<name>A0A0P0XDI7_ORYSJ</name>
<keyword evidence="2" id="KW-1185">Reference proteome</keyword>
<sequence length="72" mass="7832">ELLDPLALIKDEVSEISNRLRSMVVAEVPELTLAAGYFFRAGAEGKRTCPTRLVIDVSGSTIDGFIYKHGHG</sequence>
<dbReference type="FunCoup" id="A0A0P0XDI7">
    <property type="interactions" value="18"/>
</dbReference>
<dbReference type="InParanoid" id="A0A0P0XDI7"/>
<dbReference type="Proteomes" id="UP000059680">
    <property type="component" value="Chromosome 8"/>
</dbReference>
<dbReference type="STRING" id="39947.A0A0P0XDI7"/>